<dbReference type="Gene3D" id="1.10.10.10">
    <property type="entry name" value="Winged helix-like DNA-binding domain superfamily/Winged helix DNA-binding domain"/>
    <property type="match status" value="1"/>
</dbReference>
<dbReference type="InterPro" id="IPR013324">
    <property type="entry name" value="RNA_pol_sigma_r3/r4-like"/>
</dbReference>
<dbReference type="Proteomes" id="UP001177120">
    <property type="component" value="Unassembled WGS sequence"/>
</dbReference>
<dbReference type="InterPro" id="IPR036388">
    <property type="entry name" value="WH-like_DNA-bd_sf"/>
</dbReference>
<organism evidence="2 3">
    <name type="scientific">Polycladomyces zharkentensis</name>
    <dbReference type="NCBI Taxonomy" id="2807616"/>
    <lineage>
        <taxon>Bacteria</taxon>
        <taxon>Bacillati</taxon>
        <taxon>Bacillota</taxon>
        <taxon>Bacilli</taxon>
        <taxon>Bacillales</taxon>
        <taxon>Thermoactinomycetaceae</taxon>
        <taxon>Polycladomyces</taxon>
    </lineage>
</organism>
<sequence length="168" mass="19865">MQDLIKEYKETLRKIRKVKRGYPSVNERSPEQDCDYKILCQMESDLLWSLEWMETGRCPGNRRGIERRAAYQRERPIDPIHFQRYAMQPLYKQNKHTLSDYDMWRVEEALSVLSNLERDVYIMSRGHCLSYAEIAGLLGVAKGTVQKMIERAEKKMARQKETSLFLVG</sequence>
<dbReference type="SUPFAM" id="SSF88659">
    <property type="entry name" value="Sigma3 and sigma4 domains of RNA polymerase sigma factors"/>
    <property type="match status" value="1"/>
</dbReference>
<accession>A0ABS2WNC8</accession>
<evidence type="ECO:0000313" key="2">
    <source>
        <dbReference type="EMBL" id="MBN2910785.1"/>
    </source>
</evidence>
<dbReference type="InterPro" id="IPR013249">
    <property type="entry name" value="RNA_pol_sigma70_r4_t2"/>
</dbReference>
<comment type="caution">
    <text evidence="2">The sequence shown here is derived from an EMBL/GenBank/DDBJ whole genome shotgun (WGS) entry which is preliminary data.</text>
</comment>
<dbReference type="Pfam" id="PF08281">
    <property type="entry name" value="Sigma70_r4_2"/>
    <property type="match status" value="1"/>
</dbReference>
<dbReference type="EMBL" id="JAFHAP010000016">
    <property type="protein sequence ID" value="MBN2910785.1"/>
    <property type="molecule type" value="Genomic_DNA"/>
</dbReference>
<dbReference type="CDD" id="cd06171">
    <property type="entry name" value="Sigma70_r4"/>
    <property type="match status" value="1"/>
</dbReference>
<dbReference type="RefSeq" id="WP_205497022.1">
    <property type="nucleotide sequence ID" value="NZ_JAFHAP010000016.1"/>
</dbReference>
<evidence type="ECO:0000313" key="3">
    <source>
        <dbReference type="Proteomes" id="UP001177120"/>
    </source>
</evidence>
<keyword evidence="3" id="KW-1185">Reference proteome</keyword>
<proteinExistence type="predicted"/>
<evidence type="ECO:0000259" key="1">
    <source>
        <dbReference type="Pfam" id="PF08281"/>
    </source>
</evidence>
<protein>
    <recommendedName>
        <fullName evidence="1">RNA polymerase sigma factor 70 region 4 type 2 domain-containing protein</fullName>
    </recommendedName>
</protein>
<feature type="domain" description="RNA polymerase sigma factor 70 region 4 type 2" evidence="1">
    <location>
        <begin position="105"/>
        <end position="156"/>
    </location>
</feature>
<name>A0ABS2WNC8_9BACL</name>
<gene>
    <name evidence="2" type="ORF">JQC72_14890</name>
</gene>
<reference evidence="2" key="1">
    <citation type="journal article" date="2024" name="Int. J. Syst. Evol. Microbiol.">
        <title>Polycladomyces zharkentensis sp. nov., a novel thermophilic cellulose- and starch-degrading member of the Bacillota from a geothermal aquifer in Kazakhstan.</title>
        <authorList>
            <person name="Mashzhan A."/>
            <person name="Kistaubayeva A."/>
            <person name="Javier-Lopez R."/>
            <person name="Bissenova U."/>
            <person name="Bissenbay A."/>
            <person name="Birkeland N.K."/>
        </authorList>
    </citation>
    <scope>NUCLEOTIDE SEQUENCE</scope>
    <source>
        <strain evidence="2">ZKZ2T</strain>
    </source>
</reference>
<dbReference type="NCBIfam" id="NF005385">
    <property type="entry name" value="PRK06930.1"/>
    <property type="match status" value="1"/>
</dbReference>